<feature type="domain" description="CinA C-terminal" evidence="1">
    <location>
        <begin position="10"/>
        <end position="172"/>
    </location>
</feature>
<organism evidence="2 3">
    <name type="scientific">Babjeviella inositovora NRRL Y-12698</name>
    <dbReference type="NCBI Taxonomy" id="984486"/>
    <lineage>
        <taxon>Eukaryota</taxon>
        <taxon>Fungi</taxon>
        <taxon>Dikarya</taxon>
        <taxon>Ascomycota</taxon>
        <taxon>Saccharomycotina</taxon>
        <taxon>Pichiomycetes</taxon>
        <taxon>Serinales incertae sedis</taxon>
        <taxon>Babjeviella</taxon>
    </lineage>
</organism>
<evidence type="ECO:0000259" key="1">
    <source>
        <dbReference type="Pfam" id="PF02464"/>
    </source>
</evidence>
<dbReference type="AlphaFoldDB" id="A0A1E3QJX5"/>
<name>A0A1E3QJX5_9ASCO</name>
<dbReference type="Proteomes" id="UP000094336">
    <property type="component" value="Unassembled WGS sequence"/>
</dbReference>
<sequence length="177" mass="19264">MHFPPPEILQLVDKILHLLIARDQTIAVSEAACGGLLSSYLVSIPGASRFFDGSTLVYSLKSRLKLSGWSEQDIVNYTGPSELVVLRLARNLRIELGSTYVLSESGFAGPSTNIGGVTDSIQFDNTEVGTVYVAISGPNGEVSKKVVTQTEDRAQNMQEFAKIGLEFLLEVLQKEDE</sequence>
<dbReference type="OrthoDB" id="2350783at2759"/>
<accession>A0A1E3QJX5</accession>
<proteinExistence type="predicted"/>
<dbReference type="Pfam" id="PF02464">
    <property type="entry name" value="CinA"/>
    <property type="match status" value="1"/>
</dbReference>
<evidence type="ECO:0000313" key="3">
    <source>
        <dbReference type="Proteomes" id="UP000094336"/>
    </source>
</evidence>
<protein>
    <recommendedName>
        <fullName evidence="1">CinA C-terminal domain-containing protein</fullName>
    </recommendedName>
</protein>
<dbReference type="RefSeq" id="XP_018982710.1">
    <property type="nucleotide sequence ID" value="XM_019126673.1"/>
</dbReference>
<dbReference type="STRING" id="984486.A0A1E3QJX5"/>
<dbReference type="InterPro" id="IPR036653">
    <property type="entry name" value="CinA-like_C"/>
</dbReference>
<dbReference type="SUPFAM" id="SSF142433">
    <property type="entry name" value="CinA-like"/>
    <property type="match status" value="1"/>
</dbReference>
<gene>
    <name evidence="2" type="ORF">BABINDRAFT_100771</name>
</gene>
<dbReference type="EMBL" id="KV454441">
    <property type="protein sequence ID" value="ODQ77382.1"/>
    <property type="molecule type" value="Genomic_DNA"/>
</dbReference>
<dbReference type="GeneID" id="30144527"/>
<reference evidence="3" key="1">
    <citation type="submission" date="2016-05" db="EMBL/GenBank/DDBJ databases">
        <title>Comparative genomics of biotechnologically important yeasts.</title>
        <authorList>
            <consortium name="DOE Joint Genome Institute"/>
            <person name="Riley R."/>
            <person name="Haridas S."/>
            <person name="Wolfe K.H."/>
            <person name="Lopes M.R."/>
            <person name="Hittinger C.T."/>
            <person name="Goker M."/>
            <person name="Salamov A."/>
            <person name="Wisecaver J."/>
            <person name="Long T.M."/>
            <person name="Aerts A.L."/>
            <person name="Barry K."/>
            <person name="Choi C."/>
            <person name="Clum A."/>
            <person name="Coughlan A.Y."/>
            <person name="Deshpande S."/>
            <person name="Douglass A.P."/>
            <person name="Hanson S.J."/>
            <person name="Klenk H.-P."/>
            <person name="Labutti K."/>
            <person name="Lapidus A."/>
            <person name="Lindquist E."/>
            <person name="Lipzen A."/>
            <person name="Meier-Kolthoff J.P."/>
            <person name="Ohm R.A."/>
            <person name="Otillar R.P."/>
            <person name="Pangilinan J."/>
            <person name="Peng Y."/>
            <person name="Rokas A."/>
            <person name="Rosa C.A."/>
            <person name="Scheuner C."/>
            <person name="Sibirny A.A."/>
            <person name="Slot J.C."/>
            <person name="Stielow J.B."/>
            <person name="Sun H."/>
            <person name="Kurtzman C.P."/>
            <person name="Blackwell M."/>
            <person name="Grigoriev I.V."/>
            <person name="Jeffries T.W."/>
        </authorList>
    </citation>
    <scope>NUCLEOTIDE SEQUENCE [LARGE SCALE GENOMIC DNA]</scope>
    <source>
        <strain evidence="3">NRRL Y-12698</strain>
    </source>
</reference>
<dbReference type="InterPro" id="IPR008136">
    <property type="entry name" value="CinA_C"/>
</dbReference>
<evidence type="ECO:0000313" key="2">
    <source>
        <dbReference type="EMBL" id="ODQ77382.1"/>
    </source>
</evidence>
<dbReference type="Gene3D" id="3.90.950.20">
    <property type="entry name" value="CinA-like"/>
    <property type="match status" value="1"/>
</dbReference>
<keyword evidence="3" id="KW-1185">Reference proteome</keyword>